<sequence>MTEAKVQNCLLCCEYYCDTVTSDMKTAIKSVVAELLPVLVARPLEFDFMPGARIVDNDGGGFVLLPDTILRIVQVLREFWVDNEELVEMYNARLGDAGYINFKLPSTNGRGDGLLIAGHKDYFHVIDHRD</sequence>
<accession>A0ACB8XIU9</accession>
<gene>
    <name evidence="1" type="ORF">L6452_42476</name>
</gene>
<dbReference type="Proteomes" id="UP001055879">
    <property type="component" value="Linkage Group LG17"/>
</dbReference>
<evidence type="ECO:0000313" key="1">
    <source>
        <dbReference type="EMBL" id="KAI3667419.1"/>
    </source>
</evidence>
<organism evidence="1 2">
    <name type="scientific">Arctium lappa</name>
    <name type="common">Greater burdock</name>
    <name type="synonym">Lappa major</name>
    <dbReference type="NCBI Taxonomy" id="4217"/>
    <lineage>
        <taxon>Eukaryota</taxon>
        <taxon>Viridiplantae</taxon>
        <taxon>Streptophyta</taxon>
        <taxon>Embryophyta</taxon>
        <taxon>Tracheophyta</taxon>
        <taxon>Spermatophyta</taxon>
        <taxon>Magnoliopsida</taxon>
        <taxon>eudicotyledons</taxon>
        <taxon>Gunneridae</taxon>
        <taxon>Pentapetalae</taxon>
        <taxon>asterids</taxon>
        <taxon>campanulids</taxon>
        <taxon>Asterales</taxon>
        <taxon>Asteraceae</taxon>
        <taxon>Carduoideae</taxon>
        <taxon>Cardueae</taxon>
        <taxon>Arctiinae</taxon>
        <taxon>Arctium</taxon>
    </lineage>
</organism>
<proteinExistence type="predicted"/>
<comment type="caution">
    <text evidence="1">The sequence shown here is derived from an EMBL/GenBank/DDBJ whole genome shotgun (WGS) entry which is preliminary data.</text>
</comment>
<reference evidence="2" key="1">
    <citation type="journal article" date="2022" name="Mol. Ecol. Resour.">
        <title>The genomes of chicory, endive, great burdock and yacon provide insights into Asteraceae palaeo-polyploidization history and plant inulin production.</title>
        <authorList>
            <person name="Fan W."/>
            <person name="Wang S."/>
            <person name="Wang H."/>
            <person name="Wang A."/>
            <person name="Jiang F."/>
            <person name="Liu H."/>
            <person name="Zhao H."/>
            <person name="Xu D."/>
            <person name="Zhang Y."/>
        </authorList>
    </citation>
    <scope>NUCLEOTIDE SEQUENCE [LARGE SCALE GENOMIC DNA]</scope>
    <source>
        <strain evidence="2">cv. Niubang</strain>
    </source>
</reference>
<keyword evidence="2" id="KW-1185">Reference proteome</keyword>
<dbReference type="EMBL" id="CM042063">
    <property type="protein sequence ID" value="KAI3667419.1"/>
    <property type="molecule type" value="Genomic_DNA"/>
</dbReference>
<evidence type="ECO:0000313" key="2">
    <source>
        <dbReference type="Proteomes" id="UP001055879"/>
    </source>
</evidence>
<reference evidence="1 2" key="2">
    <citation type="journal article" date="2022" name="Mol. Ecol. Resour.">
        <title>The genomes of chicory, endive, great burdock and yacon provide insights into Asteraceae paleo-polyploidization history and plant inulin production.</title>
        <authorList>
            <person name="Fan W."/>
            <person name="Wang S."/>
            <person name="Wang H."/>
            <person name="Wang A."/>
            <person name="Jiang F."/>
            <person name="Liu H."/>
            <person name="Zhao H."/>
            <person name="Xu D."/>
            <person name="Zhang Y."/>
        </authorList>
    </citation>
    <scope>NUCLEOTIDE SEQUENCE [LARGE SCALE GENOMIC DNA]</scope>
    <source>
        <strain evidence="2">cv. Niubang</strain>
    </source>
</reference>
<protein>
    <submittedName>
        <fullName evidence="1">Uncharacterized protein</fullName>
    </submittedName>
</protein>
<name>A0ACB8XIU9_ARCLA</name>